<dbReference type="STRING" id="946677.SAMN05444484_101339"/>
<sequence>MTFLDFDLNNYLFDVLVFIIAFTDDSIFLRLLKVEHLFDKDKKYFDDNYPAFSYKQKIFLKWNNLFFLISDKTRNEVLRLPISPVLTEEEVSFIVEILNRY</sequence>
<evidence type="ECO:0000313" key="2">
    <source>
        <dbReference type="EMBL" id="SHL11043.1"/>
    </source>
</evidence>
<dbReference type="Proteomes" id="UP000184028">
    <property type="component" value="Unassembled WGS sequence"/>
</dbReference>
<keyword evidence="1" id="KW-0812">Transmembrane</keyword>
<keyword evidence="1" id="KW-0472">Membrane</keyword>
<dbReference type="RefSeq" id="WP_068843632.1">
    <property type="nucleotide sequence ID" value="NZ_FRBT01000001.1"/>
</dbReference>
<organism evidence="2 3">
    <name type="scientific">Flavobacterium chilense</name>
    <dbReference type="NCBI Taxonomy" id="946677"/>
    <lineage>
        <taxon>Bacteria</taxon>
        <taxon>Pseudomonadati</taxon>
        <taxon>Bacteroidota</taxon>
        <taxon>Flavobacteriia</taxon>
        <taxon>Flavobacteriales</taxon>
        <taxon>Flavobacteriaceae</taxon>
        <taxon>Flavobacterium</taxon>
    </lineage>
</organism>
<dbReference type="EMBL" id="FRBT01000001">
    <property type="protein sequence ID" value="SHL11043.1"/>
    <property type="molecule type" value="Genomic_DNA"/>
</dbReference>
<dbReference type="InterPro" id="IPR015422">
    <property type="entry name" value="PyrdxlP-dep_Trfase_small"/>
</dbReference>
<evidence type="ECO:0000313" key="3">
    <source>
        <dbReference type="Proteomes" id="UP000184028"/>
    </source>
</evidence>
<dbReference type="AlphaFoldDB" id="A0A1M6XYX8"/>
<feature type="transmembrane region" description="Helical" evidence="1">
    <location>
        <begin position="12"/>
        <end position="32"/>
    </location>
</feature>
<reference evidence="3" key="1">
    <citation type="submission" date="2016-11" db="EMBL/GenBank/DDBJ databases">
        <authorList>
            <person name="Varghese N."/>
            <person name="Submissions S."/>
        </authorList>
    </citation>
    <scope>NUCLEOTIDE SEQUENCE [LARGE SCALE GENOMIC DNA]</scope>
    <source>
        <strain evidence="3">DSM 24724</strain>
    </source>
</reference>
<proteinExistence type="predicted"/>
<evidence type="ECO:0000256" key="1">
    <source>
        <dbReference type="SAM" id="Phobius"/>
    </source>
</evidence>
<protein>
    <submittedName>
        <fullName evidence="2">Uncharacterized protein</fullName>
    </submittedName>
</protein>
<keyword evidence="1" id="KW-1133">Transmembrane helix</keyword>
<name>A0A1M6XYX8_9FLAO</name>
<dbReference type="Gene3D" id="3.90.1150.10">
    <property type="entry name" value="Aspartate Aminotransferase, domain 1"/>
    <property type="match status" value="1"/>
</dbReference>
<gene>
    <name evidence="2" type="ORF">SAMN05444484_101339</name>
</gene>
<accession>A0A1M6XYX8</accession>
<keyword evidence="3" id="KW-1185">Reference proteome</keyword>